<dbReference type="PANTHER" id="PTHR12302">
    <property type="entry name" value="EBNA2 BINDING PROTEIN P100"/>
    <property type="match status" value="1"/>
</dbReference>
<dbReference type="SMART" id="SM00333">
    <property type="entry name" value="TUDOR"/>
    <property type="match status" value="1"/>
</dbReference>
<dbReference type="InterPro" id="IPR035437">
    <property type="entry name" value="SNase_OB-fold_sf"/>
</dbReference>
<dbReference type="GO" id="GO:0004518">
    <property type="term" value="F:nuclease activity"/>
    <property type="evidence" value="ECO:0007669"/>
    <property type="project" value="TreeGrafter"/>
</dbReference>
<dbReference type="FunFam" id="2.30.30.140:FF:000018">
    <property type="entry name" value="Serine/threonine-protein kinase 31"/>
    <property type="match status" value="1"/>
</dbReference>
<dbReference type="PANTHER" id="PTHR12302:SF2">
    <property type="entry name" value="STAPHYLOCOCCAL NUCLEASE DOMAIN-CONTAINING PROTEIN 1"/>
    <property type="match status" value="1"/>
</dbReference>
<evidence type="ECO:0000259" key="7">
    <source>
        <dbReference type="PROSITE" id="PS50830"/>
    </source>
</evidence>
<evidence type="ECO:0000259" key="6">
    <source>
        <dbReference type="PROSITE" id="PS50304"/>
    </source>
</evidence>
<feature type="domain" description="Tudor" evidence="6">
    <location>
        <begin position="721"/>
        <end position="781"/>
    </location>
</feature>
<keyword evidence="2 4" id="KW-0963">Cytoplasm</keyword>
<evidence type="ECO:0000256" key="3">
    <source>
        <dbReference type="ARBA" id="ARBA00022737"/>
    </source>
</evidence>
<evidence type="ECO:0000313" key="8">
    <source>
        <dbReference type="EMBL" id="KAK7687112.1"/>
    </source>
</evidence>
<keyword evidence="9" id="KW-1185">Reference proteome</keyword>
<keyword evidence="3" id="KW-0677">Repeat</keyword>
<comment type="subcellular location">
    <subcellularLocation>
        <location evidence="1 4">Cytoplasm</location>
    </subcellularLocation>
</comment>
<dbReference type="GO" id="GO:0031047">
    <property type="term" value="P:regulatory ncRNA-mediated gene silencing"/>
    <property type="evidence" value="ECO:0007669"/>
    <property type="project" value="UniProtKB-UniRule"/>
</dbReference>
<feature type="domain" description="TNase-like" evidence="7">
    <location>
        <begin position="343"/>
        <end position="483"/>
    </location>
</feature>
<gene>
    <name evidence="8" type="ORF">QCA50_009614</name>
</gene>
<dbReference type="SUPFAM" id="SSF63748">
    <property type="entry name" value="Tudor/PWWP/MBT"/>
    <property type="match status" value="1"/>
</dbReference>
<reference evidence="8 9" key="1">
    <citation type="submission" date="2022-09" db="EMBL/GenBank/DDBJ databases">
        <authorList>
            <person name="Palmer J.M."/>
        </authorList>
    </citation>
    <scope>NUCLEOTIDE SEQUENCE [LARGE SCALE GENOMIC DNA]</scope>
    <source>
        <strain evidence="8 9">DSM 7382</strain>
    </source>
</reference>
<dbReference type="InterPro" id="IPR016071">
    <property type="entry name" value="Staphylococal_nuclease_OB-fold"/>
</dbReference>
<dbReference type="Pfam" id="PF00565">
    <property type="entry name" value="SNase"/>
    <property type="match status" value="4"/>
</dbReference>
<feature type="domain" description="TNase-like" evidence="7">
    <location>
        <begin position="168"/>
        <end position="325"/>
    </location>
</feature>
<feature type="domain" description="TNase-like" evidence="7">
    <location>
        <begin position="513"/>
        <end position="647"/>
    </location>
</feature>
<dbReference type="Proteomes" id="UP001385951">
    <property type="component" value="Unassembled WGS sequence"/>
</dbReference>
<evidence type="ECO:0000256" key="1">
    <source>
        <dbReference type="ARBA" id="ARBA00004496"/>
    </source>
</evidence>
<dbReference type="GO" id="GO:0031332">
    <property type="term" value="C:RNAi effector complex"/>
    <property type="evidence" value="ECO:0007669"/>
    <property type="project" value="InterPro"/>
</dbReference>
<dbReference type="GO" id="GO:0006402">
    <property type="term" value="P:mRNA catabolic process"/>
    <property type="evidence" value="ECO:0007669"/>
    <property type="project" value="UniProtKB-UniRule"/>
</dbReference>
<dbReference type="PROSITE" id="PS50830">
    <property type="entry name" value="TNASE_3"/>
    <property type="match status" value="4"/>
</dbReference>
<evidence type="ECO:0000313" key="9">
    <source>
        <dbReference type="Proteomes" id="UP001385951"/>
    </source>
</evidence>
<dbReference type="FunFam" id="2.40.50.90:FF:000001">
    <property type="entry name" value="Staphylococcal nuclease domain-containing protein"/>
    <property type="match status" value="1"/>
</dbReference>
<proteinExistence type="predicted"/>
<organism evidence="8 9">
    <name type="scientific">Cerrena zonata</name>
    <dbReference type="NCBI Taxonomy" id="2478898"/>
    <lineage>
        <taxon>Eukaryota</taxon>
        <taxon>Fungi</taxon>
        <taxon>Dikarya</taxon>
        <taxon>Basidiomycota</taxon>
        <taxon>Agaricomycotina</taxon>
        <taxon>Agaricomycetes</taxon>
        <taxon>Polyporales</taxon>
        <taxon>Cerrenaceae</taxon>
        <taxon>Cerrena</taxon>
    </lineage>
</organism>
<dbReference type="GO" id="GO:0005634">
    <property type="term" value="C:nucleus"/>
    <property type="evidence" value="ECO:0007669"/>
    <property type="project" value="TreeGrafter"/>
</dbReference>
<accession>A0AAW0G421</accession>
<evidence type="ECO:0008006" key="10">
    <source>
        <dbReference type="Google" id="ProtNLM"/>
    </source>
</evidence>
<sequence length="898" mass="98775">MSFKAIVKSVISGDSLVLRQPGGAQGQAPKERVLHLADIVAPRLGTSTREDEPWAFESRDFLRGLTVGKPIAFTTAHSLPPNEDVPRDIGSAEINGVDLASELLKNGWAKLKELKREPTEEDQRKRDLEAEAKAAGKGVWNPHGPKAREVNYMMPTDSQGFISEWKGKPIDALVEQVKDGSTIRARLLMPDGEHQFVNIALAGVRSPRVSSRQDEVSEQWGEEAKFFAESRLLQRYVRIQILSLPTSTATPFQAGSNASAPPPSATIFIGSVLHPAGNIAEHLVAAGLARVVDWHAGMLASSGGMERLRAAEKSAKEKRICLYANAAAPSAKSNGAAVSGGPRTFDAVVTRVWSGDQISVSEKEGSKERRLQFSSTRGPKLADPKQAFYAQEAREFLRKRLIGKHVKVHIDFVRPKEGEYDERECATIRYSTQGSNIAEQLIEKGLASVVRHKRDDEDRSPDYDKLMAAEQAAVTEQRGIHSGKEQPAPRQPLNISESSHRATPFVNGFKRQGRIPAIVDYVAAGSRFKILLPKDNQTLTLVLGGIRAPRTARNPSEKGEPFGAEASDFATRRYMQRDAEIEIYDVDKSGGFIGALFLNKTENAAVTLVKEGMASVHSYSADSLPWVKQLYDAEAEAKAAKRNIWKEYDEEAEQAAQVPEDSDGSALKTEFIDVIISDVRPRNDLTFSVQILNTEGIASLEKLMRDFSLHHKGVSTPVAGFVPKGGDLVSAKFSDGAWYRARVRRASPIKKEAEVTFIDYGNQDNVSFKDIRPLDPKFRSLPGQAHDARLSFIKLPKEDSDYYPEAIDRFRQLCGDRKLIANVDHKEGSASNPLLHLRIIDPSDDNPLGSSINVDLVREGLASVDKKGCGRYLTSYPQVIKQLREASLAAKKGQAGHV</sequence>
<evidence type="ECO:0000256" key="4">
    <source>
        <dbReference type="PIRNR" id="PIRNR017179"/>
    </source>
</evidence>
<dbReference type="Gene3D" id="2.40.50.90">
    <property type="match status" value="5"/>
</dbReference>
<protein>
    <recommendedName>
        <fullName evidence="10">Transcription factor</fullName>
    </recommendedName>
</protein>
<dbReference type="EMBL" id="JASBNA010000014">
    <property type="protein sequence ID" value="KAK7687112.1"/>
    <property type="molecule type" value="Genomic_DNA"/>
</dbReference>
<evidence type="ECO:0000256" key="2">
    <source>
        <dbReference type="ARBA" id="ARBA00022490"/>
    </source>
</evidence>
<dbReference type="InterPro" id="IPR002999">
    <property type="entry name" value="Tudor"/>
</dbReference>
<name>A0AAW0G421_9APHY</name>
<feature type="domain" description="TNase-like" evidence="7">
    <location>
        <begin position="1"/>
        <end position="142"/>
    </location>
</feature>
<dbReference type="PIRSF" id="PIRSF017179">
    <property type="entry name" value="RISC-Tudor-SN"/>
    <property type="match status" value="1"/>
</dbReference>
<feature type="region of interest" description="Disordered" evidence="5">
    <location>
        <begin position="475"/>
        <end position="495"/>
    </location>
</feature>
<dbReference type="AlphaFoldDB" id="A0AAW0G421"/>
<dbReference type="InterPro" id="IPR016685">
    <property type="entry name" value="Silence_cplx_Nase-comp_TudorSN"/>
</dbReference>
<dbReference type="PROSITE" id="PS50304">
    <property type="entry name" value="TUDOR"/>
    <property type="match status" value="1"/>
</dbReference>
<dbReference type="Pfam" id="PF00567">
    <property type="entry name" value="TUDOR"/>
    <property type="match status" value="1"/>
</dbReference>
<comment type="caution">
    <text evidence="8">The sequence shown here is derived from an EMBL/GenBank/DDBJ whole genome shotgun (WGS) entry which is preliminary data.</text>
</comment>
<dbReference type="Gene3D" id="2.30.30.140">
    <property type="match status" value="1"/>
</dbReference>
<dbReference type="SUPFAM" id="SSF50199">
    <property type="entry name" value="Staphylococcal nuclease"/>
    <property type="match status" value="5"/>
</dbReference>
<dbReference type="GO" id="GO:0005829">
    <property type="term" value="C:cytosol"/>
    <property type="evidence" value="ECO:0007669"/>
    <property type="project" value="UniProtKB-UniRule"/>
</dbReference>
<dbReference type="GO" id="GO:0003723">
    <property type="term" value="F:RNA binding"/>
    <property type="evidence" value="ECO:0007669"/>
    <property type="project" value="UniProtKB-UniRule"/>
</dbReference>
<dbReference type="SMART" id="SM00318">
    <property type="entry name" value="SNc"/>
    <property type="match status" value="4"/>
</dbReference>
<evidence type="ECO:0000256" key="5">
    <source>
        <dbReference type="SAM" id="MobiDB-lite"/>
    </source>
</evidence>